<accession>A0AAN9E7V1</accession>
<evidence type="ECO:0000313" key="4">
    <source>
        <dbReference type="Proteomes" id="UP001372338"/>
    </source>
</evidence>
<feature type="chain" id="PRO_5043052968" description="Glycine-rich protein" evidence="2">
    <location>
        <begin position="20"/>
        <end position="71"/>
    </location>
</feature>
<evidence type="ECO:0000256" key="2">
    <source>
        <dbReference type="SAM" id="SignalP"/>
    </source>
</evidence>
<reference evidence="3 4" key="1">
    <citation type="submission" date="2024-01" db="EMBL/GenBank/DDBJ databases">
        <title>The genomes of 5 underutilized Papilionoideae crops provide insights into root nodulation and disease resistanc.</title>
        <authorList>
            <person name="Yuan L."/>
        </authorList>
    </citation>
    <scope>NUCLEOTIDE SEQUENCE [LARGE SCALE GENOMIC DNA]</scope>
    <source>
        <strain evidence="3">ZHUSHIDOU_FW_LH</strain>
        <tissue evidence="3">Leaf</tissue>
    </source>
</reference>
<sequence>MVVAAAIVVPFELITFVALLSCPPQDGGMNEYNGNYGRGYGGKGRGGDGDHGGRMKEGWGVGESEDEREKE</sequence>
<dbReference type="Proteomes" id="UP001372338">
    <property type="component" value="Unassembled WGS sequence"/>
</dbReference>
<feature type="compositionally biased region" description="Basic and acidic residues" evidence="1">
    <location>
        <begin position="45"/>
        <end position="57"/>
    </location>
</feature>
<keyword evidence="2" id="KW-0732">Signal</keyword>
<comment type="caution">
    <text evidence="3">The sequence shown here is derived from an EMBL/GenBank/DDBJ whole genome shotgun (WGS) entry which is preliminary data.</text>
</comment>
<keyword evidence="4" id="KW-1185">Reference proteome</keyword>
<name>A0AAN9E7V1_CROPI</name>
<feature type="region of interest" description="Disordered" evidence="1">
    <location>
        <begin position="38"/>
        <end position="71"/>
    </location>
</feature>
<gene>
    <name evidence="3" type="ORF">RIF29_32997</name>
</gene>
<evidence type="ECO:0000313" key="3">
    <source>
        <dbReference type="EMBL" id="KAK7250511.1"/>
    </source>
</evidence>
<organism evidence="3 4">
    <name type="scientific">Crotalaria pallida</name>
    <name type="common">Smooth rattlebox</name>
    <name type="synonym">Crotalaria striata</name>
    <dbReference type="NCBI Taxonomy" id="3830"/>
    <lineage>
        <taxon>Eukaryota</taxon>
        <taxon>Viridiplantae</taxon>
        <taxon>Streptophyta</taxon>
        <taxon>Embryophyta</taxon>
        <taxon>Tracheophyta</taxon>
        <taxon>Spermatophyta</taxon>
        <taxon>Magnoliopsida</taxon>
        <taxon>eudicotyledons</taxon>
        <taxon>Gunneridae</taxon>
        <taxon>Pentapetalae</taxon>
        <taxon>rosids</taxon>
        <taxon>fabids</taxon>
        <taxon>Fabales</taxon>
        <taxon>Fabaceae</taxon>
        <taxon>Papilionoideae</taxon>
        <taxon>50 kb inversion clade</taxon>
        <taxon>genistoids sensu lato</taxon>
        <taxon>core genistoids</taxon>
        <taxon>Crotalarieae</taxon>
        <taxon>Crotalaria</taxon>
    </lineage>
</organism>
<dbReference type="EMBL" id="JAYWIO010000007">
    <property type="protein sequence ID" value="KAK7250511.1"/>
    <property type="molecule type" value="Genomic_DNA"/>
</dbReference>
<dbReference type="AlphaFoldDB" id="A0AAN9E7V1"/>
<proteinExistence type="predicted"/>
<protein>
    <recommendedName>
        <fullName evidence="5">Glycine-rich protein</fullName>
    </recommendedName>
</protein>
<feature type="signal peptide" evidence="2">
    <location>
        <begin position="1"/>
        <end position="19"/>
    </location>
</feature>
<evidence type="ECO:0000256" key="1">
    <source>
        <dbReference type="SAM" id="MobiDB-lite"/>
    </source>
</evidence>
<evidence type="ECO:0008006" key="5">
    <source>
        <dbReference type="Google" id="ProtNLM"/>
    </source>
</evidence>